<evidence type="ECO:0000313" key="4">
    <source>
        <dbReference type="Proteomes" id="UP000272942"/>
    </source>
</evidence>
<dbReference type="Pfam" id="PF12509">
    <property type="entry name" value="DUF3715"/>
    <property type="match status" value="1"/>
</dbReference>
<feature type="region of interest" description="Disordered" evidence="1">
    <location>
        <begin position="353"/>
        <end position="373"/>
    </location>
</feature>
<feature type="region of interest" description="Disordered" evidence="1">
    <location>
        <begin position="280"/>
        <end position="319"/>
    </location>
</feature>
<feature type="compositionally biased region" description="Low complexity" evidence="1">
    <location>
        <begin position="280"/>
        <end position="289"/>
    </location>
</feature>
<dbReference type="GO" id="GO:0005654">
    <property type="term" value="C:nucleoplasm"/>
    <property type="evidence" value="ECO:0007669"/>
    <property type="project" value="TreeGrafter"/>
</dbReference>
<dbReference type="AlphaFoldDB" id="A0A183B723"/>
<gene>
    <name evidence="3" type="ORF">ECPE_LOCUS15008</name>
</gene>
<keyword evidence="4" id="KW-1185">Reference proteome</keyword>
<evidence type="ECO:0000313" key="5">
    <source>
        <dbReference type="WBParaSite" id="ECPE_0001504801-mRNA-1"/>
    </source>
</evidence>
<evidence type="ECO:0000256" key="1">
    <source>
        <dbReference type="SAM" id="MobiDB-lite"/>
    </source>
</evidence>
<name>A0A183B723_9TREM</name>
<accession>A0A183B723</accession>
<reference evidence="5" key="1">
    <citation type="submission" date="2016-06" db="UniProtKB">
        <authorList>
            <consortium name="WormBaseParasite"/>
        </authorList>
    </citation>
    <scope>IDENTIFICATION</scope>
</reference>
<dbReference type="PANTHER" id="PTHR16207:SF11">
    <property type="entry name" value="SET DOMAIN-CONTAINING PROTEIN"/>
    <property type="match status" value="1"/>
</dbReference>
<sequence>MIVARDADVGVALLEALDTKSSDFVDEILSQIHQSCRFPQITSHLHVEQAWLVHNRILEESFASARKRLQKGGTNASNDANLGVGFYAVFDWSAVEYIASNGISPGNDPNTWLGKPNQGVVVNQCADLTVARAQHRLNNSLVTPTYAADATTGSPPSGTGAIYLILVRWIKSRAYVVSSDAENSNELLEPQPGYACHVSTWSRIDPLDPTKLSLERAFQLAQVYLYEFDEELDLRPKPEHVLPYAVVRCRWTLDTTVTMTGSGEALTAANGLILVLATKSSRNSSGSSRHALLPTPPKATHRSRSARAEDHTSRLLGRLSSRTSENIIPLISPEDLQSVKSRPHSRLTIPRNASHHLLTSPPQPGNLAPPDKPLESKVTPMHVAILQARRLCLQPEWSGRLGELAAFATTGSTPVTTSTSVPVTTTTLAALSNHQMVLMGTGLITWGQVGSDLYSLQTELYIYRRPCLPVFDGMYVSVRFG</sequence>
<dbReference type="EMBL" id="UZAN01059206">
    <property type="protein sequence ID" value="VDP92280.1"/>
    <property type="molecule type" value="Genomic_DNA"/>
</dbReference>
<proteinExistence type="predicted"/>
<evidence type="ECO:0000313" key="3">
    <source>
        <dbReference type="EMBL" id="VDP92280.1"/>
    </source>
</evidence>
<protein>
    <submittedName>
        <fullName evidence="5">DUF3715 domain-containing protein</fullName>
    </submittedName>
</protein>
<dbReference type="OrthoDB" id="5960959at2759"/>
<feature type="domain" description="TASOR pseudo-PARP" evidence="2">
    <location>
        <begin position="90"/>
        <end position="243"/>
    </location>
</feature>
<dbReference type="InterPro" id="IPR046432">
    <property type="entry name" value="TASOR"/>
</dbReference>
<organism evidence="5">
    <name type="scientific">Echinostoma caproni</name>
    <dbReference type="NCBI Taxonomy" id="27848"/>
    <lineage>
        <taxon>Eukaryota</taxon>
        <taxon>Metazoa</taxon>
        <taxon>Spiralia</taxon>
        <taxon>Lophotrochozoa</taxon>
        <taxon>Platyhelminthes</taxon>
        <taxon>Trematoda</taxon>
        <taxon>Digenea</taxon>
        <taxon>Plagiorchiida</taxon>
        <taxon>Echinostomata</taxon>
        <taxon>Echinostomatoidea</taxon>
        <taxon>Echinostomatidae</taxon>
        <taxon>Echinostoma</taxon>
    </lineage>
</organism>
<dbReference type="InterPro" id="IPR022188">
    <property type="entry name" value="TASOR_DUF3715"/>
</dbReference>
<evidence type="ECO:0000259" key="2">
    <source>
        <dbReference type="Pfam" id="PF12509"/>
    </source>
</evidence>
<dbReference type="WBParaSite" id="ECPE_0001504801-mRNA-1">
    <property type="protein sequence ID" value="ECPE_0001504801-mRNA-1"/>
    <property type="gene ID" value="ECPE_0001504801"/>
</dbReference>
<dbReference type="PANTHER" id="PTHR16207">
    <property type="entry name" value="SET DOMAIN-CONTAINING PROTEIN"/>
    <property type="match status" value="1"/>
</dbReference>
<reference evidence="3 4" key="2">
    <citation type="submission" date="2018-11" db="EMBL/GenBank/DDBJ databases">
        <authorList>
            <consortium name="Pathogen Informatics"/>
        </authorList>
    </citation>
    <scope>NUCLEOTIDE SEQUENCE [LARGE SCALE GENOMIC DNA]</scope>
    <source>
        <strain evidence="3 4">Egypt</strain>
    </source>
</reference>
<dbReference type="GO" id="GO:0045814">
    <property type="term" value="P:negative regulation of gene expression, epigenetic"/>
    <property type="evidence" value="ECO:0007669"/>
    <property type="project" value="InterPro"/>
</dbReference>
<dbReference type="Proteomes" id="UP000272942">
    <property type="component" value="Unassembled WGS sequence"/>
</dbReference>